<reference evidence="2" key="2">
    <citation type="submission" date="2021-09" db="EMBL/GenBank/DDBJ databases">
        <authorList>
            <person name="Gilroy R."/>
        </authorList>
    </citation>
    <scope>NUCLEOTIDE SEQUENCE</scope>
    <source>
        <strain evidence="2">CHK135-1449</strain>
    </source>
</reference>
<feature type="transmembrane region" description="Helical" evidence="1">
    <location>
        <begin position="446"/>
        <end position="463"/>
    </location>
</feature>
<dbReference type="InterPro" id="IPR019286">
    <property type="entry name" value="DUF2339_TM"/>
</dbReference>
<feature type="transmembrane region" description="Helical" evidence="1">
    <location>
        <begin position="490"/>
        <end position="511"/>
    </location>
</feature>
<keyword evidence="1" id="KW-0812">Transmembrane</keyword>
<feature type="transmembrane region" description="Helical" evidence="1">
    <location>
        <begin position="321"/>
        <end position="340"/>
    </location>
</feature>
<feature type="transmembrane region" description="Helical" evidence="1">
    <location>
        <begin position="812"/>
        <end position="833"/>
    </location>
</feature>
<feature type="transmembrane region" description="Helical" evidence="1">
    <location>
        <begin position="780"/>
        <end position="800"/>
    </location>
</feature>
<protein>
    <submittedName>
        <fullName evidence="2">DUF2339 domain-containing protein</fullName>
    </submittedName>
</protein>
<feature type="transmembrane region" description="Helical" evidence="1">
    <location>
        <begin position="385"/>
        <end position="405"/>
    </location>
</feature>
<feature type="transmembrane region" description="Helical" evidence="1">
    <location>
        <begin position="352"/>
        <end position="373"/>
    </location>
</feature>
<feature type="transmembrane region" description="Helical" evidence="1">
    <location>
        <begin position="417"/>
        <end position="434"/>
    </location>
</feature>
<feature type="transmembrane region" description="Helical" evidence="1">
    <location>
        <begin position="549"/>
        <end position="568"/>
    </location>
</feature>
<feature type="transmembrane region" description="Helical" evidence="1">
    <location>
        <begin position="575"/>
        <end position="592"/>
    </location>
</feature>
<comment type="caution">
    <text evidence="2">The sequence shown here is derived from an EMBL/GenBank/DDBJ whole genome shotgun (WGS) entry which is preliminary data.</text>
</comment>
<feature type="transmembrane region" description="Helical" evidence="1">
    <location>
        <begin position="64"/>
        <end position="82"/>
    </location>
</feature>
<feature type="transmembrane region" description="Helical" evidence="1">
    <location>
        <begin position="190"/>
        <end position="213"/>
    </location>
</feature>
<keyword evidence="1" id="KW-1133">Transmembrane helix</keyword>
<reference evidence="2" key="1">
    <citation type="journal article" date="2021" name="PeerJ">
        <title>Extensive microbial diversity within the chicken gut microbiome revealed by metagenomics and culture.</title>
        <authorList>
            <person name="Gilroy R."/>
            <person name="Ravi A."/>
            <person name="Getino M."/>
            <person name="Pursley I."/>
            <person name="Horton D.L."/>
            <person name="Alikhan N.F."/>
            <person name="Baker D."/>
            <person name="Gharbi K."/>
            <person name="Hall N."/>
            <person name="Watson M."/>
            <person name="Adriaenssens E.M."/>
            <person name="Foster-Nyarko E."/>
            <person name="Jarju S."/>
            <person name="Secka A."/>
            <person name="Antonio M."/>
            <person name="Oren A."/>
            <person name="Chaudhuri R.R."/>
            <person name="La Ragione R."/>
            <person name="Hildebrand F."/>
            <person name="Pallen M.J."/>
        </authorList>
    </citation>
    <scope>NUCLEOTIDE SEQUENCE</scope>
    <source>
        <strain evidence="2">CHK135-1449</strain>
    </source>
</reference>
<dbReference type="AlphaFoldDB" id="A0A9D2UQV1"/>
<feature type="transmembrane region" description="Helical" evidence="1">
    <location>
        <begin position="295"/>
        <end position="314"/>
    </location>
</feature>
<dbReference type="PANTHER" id="PTHR38434">
    <property type="entry name" value="BLL2549 PROTEIN"/>
    <property type="match status" value="1"/>
</dbReference>
<accession>A0A9D2UQV1</accession>
<feature type="transmembrane region" description="Helical" evidence="1">
    <location>
        <begin position="88"/>
        <end position="107"/>
    </location>
</feature>
<feature type="transmembrane region" description="Helical" evidence="1">
    <location>
        <begin position="748"/>
        <end position="768"/>
    </location>
</feature>
<feature type="transmembrane region" description="Helical" evidence="1">
    <location>
        <begin position="32"/>
        <end position="52"/>
    </location>
</feature>
<feature type="transmembrane region" description="Helical" evidence="1">
    <location>
        <begin position="220"/>
        <end position="241"/>
    </location>
</feature>
<name>A0A9D2UQV1_ACILW</name>
<evidence type="ECO:0000256" key="1">
    <source>
        <dbReference type="SAM" id="Phobius"/>
    </source>
</evidence>
<feature type="transmembrane region" description="Helical" evidence="1">
    <location>
        <begin position="165"/>
        <end position="184"/>
    </location>
</feature>
<feature type="transmembrane region" description="Helical" evidence="1">
    <location>
        <begin position="612"/>
        <end position="635"/>
    </location>
</feature>
<feature type="transmembrane region" description="Helical" evidence="1">
    <location>
        <begin position="272"/>
        <end position="289"/>
    </location>
</feature>
<evidence type="ECO:0000313" key="3">
    <source>
        <dbReference type="Proteomes" id="UP000787156"/>
    </source>
</evidence>
<dbReference type="EMBL" id="DYWX01000029">
    <property type="protein sequence ID" value="HJF27156.1"/>
    <property type="molecule type" value="Genomic_DNA"/>
</dbReference>
<sequence>MTAGQNELRMIWLISLFIIGVSAWYLDLRIVTYLSGLGFLISVMQYISAVETPVRDMASPAQRIVPANSKVPLYISSIIAIVGGVSELNWLMGIGVTAWIFFLLRWLQRLERSVLQLQARYPSAKQAHPNSMPEDMAEPVRESSVSEQPQLIEQIQHWIFRGNPVLKAAITILVIGIILLLRFATEHWQLSLAVKLALVALAALMVTGLGYALMVKNRSFALALEGLGLGALFLTLFFAYYSLVIPSLALAALVFMIILALTLYLSLKQDSIELAVMALFIAYLAPFTLPTRDASAVEFISYYLLINIGVLLLSSFRPWKILNQIAFLVTVMVGGLYSLIHGTTHERYRMTALILAHSTVFIWLGFRFSQLLAKQDLSRFRLKPVLDLALIFAAPIIAYLFLYLIHFNQPEQKLWQAGLSLLFALVFAVCWHLVRHRETVQIISQSYLSLMLIFLALIPPILLTEQWSVVGWAIEGLLIYFWALEKNIRVAHYLSMGLLLMAGLSSLYYLVELNPIPREIYWILSVCYVAVVFLSQLKAEYRQQLNSFSISFLSLLSFAATLILFALLEDEFAQDYAYSLSLFSLTLGYVILSEIVQHKHQEWGWLLPKWSGLTPLMVIAVILAVDHSQNAVLVWQSDLERGVFGLSALLLTTLWLRPIKGMELSKEWMSFGGFSSLALASLCLMPSMPYLSMVILPLVFWLWCYRQPANSDWCLFWQSKSCLFLMGGWLLCSQLFNRQAFEYYWLPLLNPFDLISLAMLASFIWMLLQQIRAGQDRGMMSVLMVLSLLWLSSYIVLRALHMYLQTPFNSLALWSNATVQLSLTILWVLLAWVTMWTATLKKLKPMWVLGGSILVIVSLKLVLFDLSHTGTLTRVISFLLAGGVMLFIAYIAPMPEGEKI</sequence>
<gene>
    <name evidence="2" type="ORF">K8V79_02695</name>
</gene>
<feature type="transmembrane region" description="Helical" evidence="1">
    <location>
        <begin position="679"/>
        <end position="703"/>
    </location>
</feature>
<keyword evidence="1" id="KW-0472">Membrane</keyword>
<dbReference type="PANTHER" id="PTHR38434:SF1">
    <property type="entry name" value="BLL2549 PROTEIN"/>
    <property type="match status" value="1"/>
</dbReference>
<organism evidence="2 3">
    <name type="scientific">Acinetobacter lwoffii</name>
    <dbReference type="NCBI Taxonomy" id="28090"/>
    <lineage>
        <taxon>Bacteria</taxon>
        <taxon>Pseudomonadati</taxon>
        <taxon>Pseudomonadota</taxon>
        <taxon>Gammaproteobacteria</taxon>
        <taxon>Moraxellales</taxon>
        <taxon>Moraxellaceae</taxon>
        <taxon>Acinetobacter</taxon>
    </lineage>
</organism>
<feature type="transmembrane region" description="Helical" evidence="1">
    <location>
        <begin position="845"/>
        <end position="863"/>
    </location>
</feature>
<feature type="transmembrane region" description="Helical" evidence="1">
    <location>
        <begin position="7"/>
        <end position="26"/>
    </location>
</feature>
<proteinExistence type="predicted"/>
<dbReference type="Pfam" id="PF10101">
    <property type="entry name" value="DUF2339"/>
    <property type="match status" value="1"/>
</dbReference>
<feature type="transmembrane region" description="Helical" evidence="1">
    <location>
        <begin position="520"/>
        <end position="537"/>
    </location>
</feature>
<evidence type="ECO:0000313" key="2">
    <source>
        <dbReference type="EMBL" id="HJF27156.1"/>
    </source>
</evidence>
<dbReference type="Proteomes" id="UP000787156">
    <property type="component" value="Unassembled WGS sequence"/>
</dbReference>
<feature type="transmembrane region" description="Helical" evidence="1">
    <location>
        <begin position="247"/>
        <end position="265"/>
    </location>
</feature>
<feature type="transmembrane region" description="Helical" evidence="1">
    <location>
        <begin position="875"/>
        <end position="892"/>
    </location>
</feature>